<sequence>MMRLQQQSQALVEHSYYQATARAAPSHAPLEDTVRADVCIVGAGLAGLSAALDLARRGMKVVVLEAMRAGWGASGRNGGQALAGYASEMGPFEQQLGQAAAHAAWNMSLEALRLMQARITQYAIDCDWTPGALTVAVTSKKARALQHWVEHMQTRYGAHHLEWLDGAATRDLIGSQRYCAGVMDPLGGHLHPLNYTLGLARAASVAGAILHERSEVLTVESGKGVVAAGAQDQIRLPASMRAGGRARVRTAQGEVHCDHILLAGNTNLGAVAPQLARRIMPVGTYIIATAPLGRERAQALIRNRACVSDNQFVLDYYRLAADDRLLFGGRVSYSTVSPRDLAATMRQGMLRVFPQLADVGVTHAWGGFVDITMNRAPDFGRIAPDITYLQGFSGHGLALAGLAGQLAAEAIAGQAERFDLFTRLRHRPFPGGDLLRTPALVLGMLWYRLRELL</sequence>
<dbReference type="InterPro" id="IPR006076">
    <property type="entry name" value="FAD-dep_OxRdtase"/>
</dbReference>
<dbReference type="PANTHER" id="PTHR13847">
    <property type="entry name" value="SARCOSINE DEHYDROGENASE-RELATED"/>
    <property type="match status" value="1"/>
</dbReference>
<evidence type="ECO:0000313" key="2">
    <source>
        <dbReference type="EMBL" id="CBH98704.1"/>
    </source>
</evidence>
<comment type="caution">
    <text evidence="2">The sequence shown here is derived from an EMBL/GenBank/DDBJ whole genome shotgun (WGS) entry which is preliminary data.</text>
</comment>
<organism evidence="2">
    <name type="scientific">mine drainage metagenome</name>
    <dbReference type="NCBI Taxonomy" id="410659"/>
    <lineage>
        <taxon>unclassified sequences</taxon>
        <taxon>metagenomes</taxon>
        <taxon>ecological metagenomes</taxon>
    </lineage>
</organism>
<gene>
    <name evidence="2" type="ORF">CARN2_4186</name>
</gene>
<proteinExistence type="predicted"/>
<accession>E6PUU7</accession>
<dbReference type="GO" id="GO:0005737">
    <property type="term" value="C:cytoplasm"/>
    <property type="evidence" value="ECO:0007669"/>
    <property type="project" value="TreeGrafter"/>
</dbReference>
<protein>
    <submittedName>
        <fullName evidence="2">Putative FAD dependent oxidoreductase</fullName>
    </submittedName>
</protein>
<dbReference type="Pfam" id="PF01266">
    <property type="entry name" value="DAO"/>
    <property type="match status" value="1"/>
</dbReference>
<dbReference type="PANTHER" id="PTHR13847:SF281">
    <property type="entry name" value="FAD DEPENDENT OXIDOREDUCTASE DOMAIN-CONTAINING PROTEIN"/>
    <property type="match status" value="1"/>
</dbReference>
<dbReference type="AlphaFoldDB" id="E6PUU7"/>
<reference evidence="2" key="1">
    <citation type="submission" date="2009-10" db="EMBL/GenBank/DDBJ databases">
        <title>Diversity of trophic interactions inside an arsenic-rich microbial ecosystem.</title>
        <authorList>
            <person name="Bertin P.N."/>
            <person name="Heinrich-Salmeron A."/>
            <person name="Pelletier E."/>
            <person name="Goulhen-Chollet F."/>
            <person name="Arsene-Ploetze F."/>
            <person name="Gallien S."/>
            <person name="Calteau A."/>
            <person name="Vallenet D."/>
            <person name="Casiot C."/>
            <person name="Chane-Woon-Ming B."/>
            <person name="Giloteaux L."/>
            <person name="Barakat M."/>
            <person name="Bonnefoy V."/>
            <person name="Bruneel O."/>
            <person name="Chandler M."/>
            <person name="Cleiss J."/>
            <person name="Duran R."/>
            <person name="Elbaz-Poulichet F."/>
            <person name="Fonknechten N."/>
            <person name="Lauga B."/>
            <person name="Mornico D."/>
            <person name="Ortet P."/>
            <person name="Schaeffer C."/>
            <person name="Siguier P."/>
            <person name="Alexander Thil Smith A."/>
            <person name="Van Dorsselaer A."/>
            <person name="Weissenbach J."/>
            <person name="Medigue C."/>
            <person name="Le Paslier D."/>
        </authorList>
    </citation>
    <scope>NUCLEOTIDE SEQUENCE</scope>
</reference>
<dbReference type="EMBL" id="CABM01000060">
    <property type="protein sequence ID" value="CBH98704.1"/>
    <property type="molecule type" value="Genomic_DNA"/>
</dbReference>
<evidence type="ECO:0000259" key="1">
    <source>
        <dbReference type="Pfam" id="PF01266"/>
    </source>
</evidence>
<dbReference type="Gene3D" id="3.50.50.60">
    <property type="entry name" value="FAD/NAD(P)-binding domain"/>
    <property type="match status" value="1"/>
</dbReference>
<dbReference type="Gene3D" id="3.30.9.10">
    <property type="entry name" value="D-Amino Acid Oxidase, subunit A, domain 2"/>
    <property type="match status" value="1"/>
</dbReference>
<name>E6PUU7_9ZZZZ</name>
<dbReference type="SUPFAM" id="SSF51905">
    <property type="entry name" value="FAD/NAD(P)-binding domain"/>
    <property type="match status" value="1"/>
</dbReference>
<feature type="domain" description="FAD dependent oxidoreductase" evidence="1">
    <location>
        <begin position="37"/>
        <end position="409"/>
    </location>
</feature>
<dbReference type="InterPro" id="IPR036188">
    <property type="entry name" value="FAD/NAD-bd_sf"/>
</dbReference>